<reference evidence="3" key="1">
    <citation type="submission" date="2016-10" db="EMBL/GenBank/DDBJ databases">
        <authorList>
            <person name="Varghese N."/>
            <person name="Submissions S."/>
        </authorList>
    </citation>
    <scope>NUCLEOTIDE SEQUENCE [LARGE SCALE GENOMIC DNA]</scope>
    <source>
        <strain evidence="3">Mob M</strain>
    </source>
</reference>
<feature type="region of interest" description="Disordered" evidence="1">
    <location>
        <begin position="26"/>
        <end position="83"/>
    </location>
</feature>
<gene>
    <name evidence="2" type="ORF">SAMN04488696_0879</name>
</gene>
<feature type="compositionally biased region" description="Low complexity" evidence="1">
    <location>
        <begin position="56"/>
        <end position="68"/>
    </location>
</feature>
<dbReference type="AlphaFoldDB" id="A0A1I4PU01"/>
<dbReference type="Gene3D" id="2.160.20.20">
    <property type="match status" value="1"/>
</dbReference>
<dbReference type="SUPFAM" id="SSF51126">
    <property type="entry name" value="Pectin lyase-like"/>
    <property type="match status" value="1"/>
</dbReference>
<protein>
    <recommendedName>
        <fullName evidence="4">Right handed beta helix region</fullName>
    </recommendedName>
</protein>
<evidence type="ECO:0008006" key="4">
    <source>
        <dbReference type="Google" id="ProtNLM"/>
    </source>
</evidence>
<evidence type="ECO:0000313" key="3">
    <source>
        <dbReference type="Proteomes" id="UP000198535"/>
    </source>
</evidence>
<dbReference type="Proteomes" id="UP000198535">
    <property type="component" value="Unassembled WGS sequence"/>
</dbReference>
<evidence type="ECO:0000256" key="1">
    <source>
        <dbReference type="SAM" id="MobiDB-lite"/>
    </source>
</evidence>
<sequence>MNVLKFSTLMIFLVLLVFASGCVDTQDDQTASDSDPTDVSDSQDDGSAVEMDGNMTPPDGMPDGEMGTPPGGEGGSTSVDTGTGAYVLADGEELTEGTYTSTNDDENAIRAEDEVTATLTDVSVEKTDGSASSSDASSFYGLNSAILALDNSVLYINGGTVTATTEGSNGVFAYDGATIYIEDTEISVTGGNAGGIEVAGGGTMYATNLNVFSAVKAAIRSDRGGGTMVVDGGTYTTSGSSGAPAIYSTADVTVSNATLTAETSEAVVVEGLNSVTINNCDVSGNMEGVYGDEGSENIHNVMLYQSMSGDAEVGTSSFTMTGGSLVSNNGDMFYVTNTESVITLNNVDLTLADDTYLIVIAGNDGSRGWGTEGSNGGVCEVDFNEQTATGDIMVDSISEMTLTLSDGTSYTGAMNTDGTAASALSVSIDDTSTWTLTGDSYVTELSGSTDNIDLNGYTLYVDGVAFE</sequence>
<evidence type="ECO:0000313" key="2">
    <source>
        <dbReference type="EMBL" id="SFM30953.1"/>
    </source>
</evidence>
<dbReference type="InterPro" id="IPR012332">
    <property type="entry name" value="Autotransporter_pectin_lyase_C"/>
</dbReference>
<dbReference type="STRING" id="487685.SAMN04488696_0879"/>
<keyword evidence="3" id="KW-1185">Reference proteome</keyword>
<name>A0A1I4PU01_9EURY</name>
<dbReference type="PROSITE" id="PS51257">
    <property type="entry name" value="PROKAR_LIPOPROTEIN"/>
    <property type="match status" value="1"/>
</dbReference>
<accession>A0A1I4PU01</accession>
<proteinExistence type="predicted"/>
<dbReference type="EMBL" id="FOUJ01000001">
    <property type="protein sequence ID" value="SFM30953.1"/>
    <property type="molecule type" value="Genomic_DNA"/>
</dbReference>
<dbReference type="InterPro" id="IPR011050">
    <property type="entry name" value="Pectin_lyase_fold/virulence"/>
</dbReference>
<feature type="compositionally biased region" description="Acidic residues" evidence="1">
    <location>
        <begin position="35"/>
        <end position="44"/>
    </location>
</feature>
<organism evidence="2 3">
    <name type="scientific">Methanolobus profundi</name>
    <dbReference type="NCBI Taxonomy" id="487685"/>
    <lineage>
        <taxon>Archaea</taxon>
        <taxon>Methanobacteriati</taxon>
        <taxon>Methanobacteriota</taxon>
        <taxon>Stenosarchaea group</taxon>
        <taxon>Methanomicrobia</taxon>
        <taxon>Methanosarcinales</taxon>
        <taxon>Methanosarcinaceae</taxon>
        <taxon>Methanolobus</taxon>
    </lineage>
</organism>